<keyword evidence="1" id="KW-0472">Membrane</keyword>
<protein>
    <submittedName>
        <fullName evidence="2">Uncharacterized protein</fullName>
    </submittedName>
</protein>
<gene>
    <name evidence="2" type="ORF">EBO34_09575</name>
</gene>
<feature type="transmembrane region" description="Helical" evidence="1">
    <location>
        <begin position="85"/>
        <end position="102"/>
    </location>
</feature>
<keyword evidence="1" id="KW-1133">Transmembrane helix</keyword>
<dbReference type="Proteomes" id="UP000278746">
    <property type="component" value="Unassembled WGS sequence"/>
</dbReference>
<organism evidence="2 3">
    <name type="scientific">Alteribacter keqinensis</name>
    <dbReference type="NCBI Taxonomy" id="2483800"/>
    <lineage>
        <taxon>Bacteria</taxon>
        <taxon>Bacillati</taxon>
        <taxon>Bacillota</taxon>
        <taxon>Bacilli</taxon>
        <taxon>Bacillales</taxon>
        <taxon>Bacillaceae</taxon>
        <taxon>Alteribacter</taxon>
    </lineage>
</organism>
<sequence>MTPFEKSVLFQTSDGPRRFISTITYFFTFSMMNVTFAVGAAAALLTYGGTSSFPPPVVSEGDAPVDTRVMYTPESQDGIYRLDPYFLSSLLTFLSSFLMYFLM</sequence>
<keyword evidence="1" id="KW-0812">Transmembrane</keyword>
<dbReference type="EMBL" id="RHIB01000001">
    <property type="protein sequence ID" value="RNA70156.1"/>
    <property type="molecule type" value="Genomic_DNA"/>
</dbReference>
<feature type="transmembrane region" description="Helical" evidence="1">
    <location>
        <begin position="23"/>
        <end position="47"/>
    </location>
</feature>
<evidence type="ECO:0000313" key="3">
    <source>
        <dbReference type="Proteomes" id="UP000278746"/>
    </source>
</evidence>
<comment type="caution">
    <text evidence="2">The sequence shown here is derived from an EMBL/GenBank/DDBJ whole genome shotgun (WGS) entry which is preliminary data.</text>
</comment>
<evidence type="ECO:0000313" key="2">
    <source>
        <dbReference type="EMBL" id="RNA70156.1"/>
    </source>
</evidence>
<reference evidence="2 3" key="1">
    <citation type="submission" date="2018-10" db="EMBL/GenBank/DDBJ databases">
        <title>Bacillus Keqinensis sp. nov., a moderately halophilic bacterium isolated from a saline-alkaline lake.</title>
        <authorList>
            <person name="Wang H."/>
        </authorList>
    </citation>
    <scope>NUCLEOTIDE SEQUENCE [LARGE SCALE GENOMIC DNA]</scope>
    <source>
        <strain evidence="2 3">KQ-3</strain>
    </source>
</reference>
<evidence type="ECO:0000256" key="1">
    <source>
        <dbReference type="SAM" id="Phobius"/>
    </source>
</evidence>
<dbReference type="AlphaFoldDB" id="A0A3M7TX51"/>
<proteinExistence type="predicted"/>
<accession>A0A3M7TX51</accession>
<keyword evidence="3" id="KW-1185">Reference proteome</keyword>
<name>A0A3M7TX51_9BACI</name>